<dbReference type="EMBL" id="VKKZ01000021">
    <property type="protein sequence ID" value="KAA6433285.1"/>
    <property type="molecule type" value="Genomic_DNA"/>
</dbReference>
<dbReference type="OrthoDB" id="1150971at2"/>
<protein>
    <recommendedName>
        <fullName evidence="6">Tetratricopeptide repeat protein</fullName>
    </recommendedName>
</protein>
<dbReference type="Proteomes" id="UP000323866">
    <property type="component" value="Unassembled WGS sequence"/>
</dbReference>
<evidence type="ECO:0000313" key="2">
    <source>
        <dbReference type="EMBL" id="KAA6433285.1"/>
    </source>
</evidence>
<reference evidence="2 4" key="1">
    <citation type="submission" date="2019-07" db="EMBL/GenBank/DDBJ databases">
        <authorList>
            <person name="Qu J.-H."/>
        </authorList>
    </citation>
    <scope>NUCLEOTIDE SEQUENCE [LARGE SCALE GENOMIC DNA]</scope>
    <source>
        <strain evidence="2 4">MDT1-10-3</strain>
    </source>
</reference>
<evidence type="ECO:0008006" key="6">
    <source>
        <dbReference type="Google" id="ProtNLM"/>
    </source>
</evidence>
<dbReference type="AlphaFoldDB" id="A0A5M8QBB3"/>
<feature type="signal peptide" evidence="1">
    <location>
        <begin position="1"/>
        <end position="18"/>
    </location>
</feature>
<keyword evidence="5" id="KW-1185">Reference proteome</keyword>
<sequence length="210" mass="23332">MKKLLLLPFLFLMLYAYAQGDYQAALSEAIQQLRAAKTAEDQQPVANKIQRIAEAEPKEWLPAYYAAYANTGLSFLLKEETQRDAVLDKAQTYLDRALKLKPQESELFALQAYLHQARLVISPMARGMKYAGLATVALEKAKELNPHNPRVYFLLGQNAFNTPKMFGGGPAAAKPILETAKEKYRSFTPSHALAPAWGEQASLALLAKCD</sequence>
<feature type="chain" id="PRO_5024272198" description="Tetratricopeptide repeat protein" evidence="1">
    <location>
        <begin position="19"/>
        <end position="210"/>
    </location>
</feature>
<dbReference type="SUPFAM" id="SSF48452">
    <property type="entry name" value="TPR-like"/>
    <property type="match status" value="1"/>
</dbReference>
<gene>
    <name evidence="3" type="ORF">ACD591_06380</name>
    <name evidence="2" type="ORF">FOE74_12430</name>
</gene>
<dbReference type="Gene3D" id="1.25.40.10">
    <property type="entry name" value="Tetratricopeptide repeat domain"/>
    <property type="match status" value="1"/>
</dbReference>
<comment type="caution">
    <text evidence="2">The sequence shown here is derived from an EMBL/GenBank/DDBJ whole genome shotgun (WGS) entry which is preliminary data.</text>
</comment>
<evidence type="ECO:0000313" key="5">
    <source>
        <dbReference type="Proteomes" id="UP001570846"/>
    </source>
</evidence>
<dbReference type="RefSeq" id="WP_149098945.1">
    <property type="nucleotide sequence ID" value="NZ_BMMG01000004.1"/>
</dbReference>
<evidence type="ECO:0000313" key="4">
    <source>
        <dbReference type="Proteomes" id="UP000323866"/>
    </source>
</evidence>
<evidence type="ECO:0000313" key="3">
    <source>
        <dbReference type="EMBL" id="MFA1770911.1"/>
    </source>
</evidence>
<accession>A0A5M8QBB3</accession>
<evidence type="ECO:0000256" key="1">
    <source>
        <dbReference type="SAM" id="SignalP"/>
    </source>
</evidence>
<reference evidence="3 5" key="3">
    <citation type="submission" date="2024-08" db="EMBL/GenBank/DDBJ databases">
        <authorList>
            <person name="Wei W."/>
        </authorList>
    </citation>
    <scope>NUCLEOTIDE SEQUENCE [LARGE SCALE GENOMIC DNA]</scope>
    <source>
        <strain evidence="3 5">XU2</strain>
    </source>
</reference>
<dbReference type="InterPro" id="IPR011990">
    <property type="entry name" value="TPR-like_helical_dom_sf"/>
</dbReference>
<organism evidence="2 4">
    <name type="scientific">Rufibacter glacialis</name>
    <dbReference type="NCBI Taxonomy" id="1259555"/>
    <lineage>
        <taxon>Bacteria</taxon>
        <taxon>Pseudomonadati</taxon>
        <taxon>Bacteroidota</taxon>
        <taxon>Cytophagia</taxon>
        <taxon>Cytophagales</taxon>
        <taxon>Hymenobacteraceae</taxon>
        <taxon>Rufibacter</taxon>
    </lineage>
</organism>
<dbReference type="Proteomes" id="UP001570846">
    <property type="component" value="Unassembled WGS sequence"/>
</dbReference>
<name>A0A5M8QBB3_9BACT</name>
<proteinExistence type="predicted"/>
<reference evidence="2 4" key="2">
    <citation type="submission" date="2019-09" db="EMBL/GenBank/DDBJ databases">
        <title>A bacterium isolated from glacier soil.</title>
        <authorList>
            <person name="Liu Q."/>
        </authorList>
    </citation>
    <scope>NUCLEOTIDE SEQUENCE [LARGE SCALE GENOMIC DNA]</scope>
    <source>
        <strain evidence="2 4">MDT1-10-3</strain>
    </source>
</reference>
<keyword evidence="1" id="KW-0732">Signal</keyword>
<dbReference type="EMBL" id="JBGOGF010000003">
    <property type="protein sequence ID" value="MFA1770911.1"/>
    <property type="molecule type" value="Genomic_DNA"/>
</dbReference>